<dbReference type="InterPro" id="IPR035948">
    <property type="entry name" value="YwqG-like_sf"/>
</dbReference>
<evidence type="ECO:0000313" key="1">
    <source>
        <dbReference type="EMBL" id="MBB4744640.1"/>
    </source>
</evidence>
<evidence type="ECO:0008006" key="3">
    <source>
        <dbReference type="Google" id="ProtNLM"/>
    </source>
</evidence>
<accession>A0A7W7H5Y8</accession>
<gene>
    <name evidence="1" type="ORF">BJY16_008099</name>
</gene>
<name>A0A7W7H5Y8_9ACTN</name>
<keyword evidence="2" id="KW-1185">Reference proteome</keyword>
<dbReference type="Pfam" id="PF09234">
    <property type="entry name" value="DUF1963"/>
    <property type="match status" value="1"/>
</dbReference>
<dbReference type="SUPFAM" id="SSF103032">
    <property type="entry name" value="Hypothetical protein YwqG"/>
    <property type="match status" value="1"/>
</dbReference>
<reference evidence="1 2" key="1">
    <citation type="submission" date="2020-08" db="EMBL/GenBank/DDBJ databases">
        <title>Sequencing the genomes of 1000 actinobacteria strains.</title>
        <authorList>
            <person name="Klenk H.-P."/>
        </authorList>
    </citation>
    <scope>NUCLEOTIDE SEQUENCE [LARGE SCALE GENOMIC DNA]</scope>
    <source>
        <strain evidence="1 2">DSM 45809</strain>
    </source>
</reference>
<dbReference type="RefSeq" id="WP_185044775.1">
    <property type="nucleotide sequence ID" value="NZ_BAABFG010000005.1"/>
</dbReference>
<dbReference type="Proteomes" id="UP000546162">
    <property type="component" value="Unassembled WGS sequence"/>
</dbReference>
<organism evidence="1 2">
    <name type="scientific">Actinoplanes octamycinicus</name>
    <dbReference type="NCBI Taxonomy" id="135948"/>
    <lineage>
        <taxon>Bacteria</taxon>
        <taxon>Bacillati</taxon>
        <taxon>Actinomycetota</taxon>
        <taxon>Actinomycetes</taxon>
        <taxon>Micromonosporales</taxon>
        <taxon>Micromonosporaceae</taxon>
        <taxon>Actinoplanes</taxon>
    </lineage>
</organism>
<comment type="caution">
    <text evidence="1">The sequence shown here is derived from an EMBL/GenBank/DDBJ whole genome shotgun (WGS) entry which is preliminary data.</text>
</comment>
<evidence type="ECO:0000313" key="2">
    <source>
        <dbReference type="Proteomes" id="UP000546162"/>
    </source>
</evidence>
<proteinExistence type="predicted"/>
<dbReference type="EMBL" id="JACHNB010000001">
    <property type="protein sequence ID" value="MBB4744640.1"/>
    <property type="molecule type" value="Genomic_DNA"/>
</dbReference>
<sequence length="238" mass="25917">MNLPPEVRALTRTRLDANSADWYLGQARPSIGYEVADEGWSAVGGDPAVAAFEWPAYQGEPMLMLAQIDCEEAADLLGADWPFPDSGRLLFFHDDDFRAPWGGPDGDDGCRVLHVADTPVAPLPAGRRTIEVLPLDPVPQATLPSWEDGINLTAHVADLSALLDLREELRPLLPTPSHRLLGHHDKLATPVDGHRPLLQIEAVEGTAWGEVVAITFWITDPDLASGNLANVRRSYEVA</sequence>
<dbReference type="AlphaFoldDB" id="A0A7W7H5Y8"/>
<dbReference type="InterPro" id="IPR015315">
    <property type="entry name" value="DUF1963"/>
</dbReference>
<protein>
    <recommendedName>
        <fullName evidence="3">DUF1963 domain-containing protein</fullName>
    </recommendedName>
</protein>
<dbReference type="Gene3D" id="2.30.320.10">
    <property type="entry name" value="YwqG-like"/>
    <property type="match status" value="1"/>
</dbReference>